<dbReference type="Proteomes" id="UP000789375">
    <property type="component" value="Unassembled WGS sequence"/>
</dbReference>
<evidence type="ECO:0000313" key="1">
    <source>
        <dbReference type="EMBL" id="CAG8675964.1"/>
    </source>
</evidence>
<dbReference type="AlphaFoldDB" id="A0A9N9EI87"/>
<comment type="caution">
    <text evidence="1">The sequence shown here is derived from an EMBL/GenBank/DDBJ whole genome shotgun (WGS) entry which is preliminary data.</text>
</comment>
<protein>
    <submittedName>
        <fullName evidence="1">14649_t:CDS:1</fullName>
    </submittedName>
</protein>
<sequence>MAESSQPSNSDICHQGLEFHSCLQKSITQSITLEKHAENMIECIEILGSSNFSPDRVSEILRTHLDDTQTNREETRQIKDKYNNIKGRLIEINNEISARSIKNMQLLLEKEEELKDLERSNGKLVTMGIILMFALVCGKLNINNKDDALIFLGIMVVTMRDFEEALTKGINVEQILRGINPLVFQMGHYNVYWDTQYNRLNILLQERTESQVIQLALSKANARWEKIMVECDNYTKTVRKLVKESRETGNS</sequence>
<keyword evidence="2" id="KW-1185">Reference proteome</keyword>
<accession>A0A9N9EI87</accession>
<reference evidence="1" key="1">
    <citation type="submission" date="2021-06" db="EMBL/GenBank/DDBJ databases">
        <authorList>
            <person name="Kallberg Y."/>
            <person name="Tangrot J."/>
            <person name="Rosling A."/>
        </authorList>
    </citation>
    <scope>NUCLEOTIDE SEQUENCE</scope>
    <source>
        <strain evidence="1">87-6 pot B 2015</strain>
    </source>
</reference>
<proteinExistence type="predicted"/>
<dbReference type="EMBL" id="CAJVPP010006251">
    <property type="protein sequence ID" value="CAG8675964.1"/>
    <property type="molecule type" value="Genomic_DNA"/>
</dbReference>
<organism evidence="1 2">
    <name type="scientific">Funneliformis mosseae</name>
    <name type="common">Endomycorrhizal fungus</name>
    <name type="synonym">Glomus mosseae</name>
    <dbReference type="NCBI Taxonomy" id="27381"/>
    <lineage>
        <taxon>Eukaryota</taxon>
        <taxon>Fungi</taxon>
        <taxon>Fungi incertae sedis</taxon>
        <taxon>Mucoromycota</taxon>
        <taxon>Glomeromycotina</taxon>
        <taxon>Glomeromycetes</taxon>
        <taxon>Glomerales</taxon>
        <taxon>Glomeraceae</taxon>
        <taxon>Funneliformis</taxon>
    </lineage>
</organism>
<gene>
    <name evidence="1" type="ORF">FMOSSE_LOCUS12647</name>
</gene>
<name>A0A9N9EI87_FUNMO</name>
<evidence type="ECO:0000313" key="2">
    <source>
        <dbReference type="Proteomes" id="UP000789375"/>
    </source>
</evidence>